<evidence type="ECO:0000259" key="1">
    <source>
        <dbReference type="PROSITE" id="PS51707"/>
    </source>
</evidence>
<keyword evidence="3" id="KW-1185">Reference proteome</keyword>
<sequence length="211" mass="22590">MSAPDRGREPSRFVEIERKFDVDAGAPVPTWTEVPGVASVSAGERRHLDALYLDTEDLALARAGVALRRRTGGPDAGWHIKGPLIDGARTELGWPLGESDEPPAAVLAEIAPWTTAPLAPLARIVNDRTAYELLDADGAVLAEFVDDHVRTSDLRQGTEREWHEWEVELGPAAPSDAADRETFFTAVADAAFAAGARPALSASKLARALGH</sequence>
<gene>
    <name evidence="2" type="ORF">GCM10010921_12560</name>
</gene>
<dbReference type="AlphaFoldDB" id="A0A917ML66"/>
<dbReference type="CDD" id="cd07374">
    <property type="entry name" value="CYTH-like_Pase"/>
    <property type="match status" value="1"/>
</dbReference>
<dbReference type="Gene3D" id="2.40.320.10">
    <property type="entry name" value="Hypothetical Protein Pfu-838710-001"/>
    <property type="match status" value="1"/>
</dbReference>
<dbReference type="Proteomes" id="UP000657592">
    <property type="component" value="Unassembled WGS sequence"/>
</dbReference>
<protein>
    <recommendedName>
        <fullName evidence="1">CYTH domain-containing protein</fullName>
    </recommendedName>
</protein>
<dbReference type="SUPFAM" id="SSF55154">
    <property type="entry name" value="CYTH-like phosphatases"/>
    <property type="match status" value="1"/>
</dbReference>
<feature type="domain" description="CYTH" evidence="1">
    <location>
        <begin position="13"/>
        <end position="211"/>
    </location>
</feature>
<dbReference type="InterPro" id="IPR023577">
    <property type="entry name" value="CYTH_domain"/>
</dbReference>
<dbReference type="EMBL" id="BMJY01000003">
    <property type="protein sequence ID" value="GGH40530.1"/>
    <property type="molecule type" value="Genomic_DNA"/>
</dbReference>
<organism evidence="2 3">
    <name type="scientific">Microbacterium album</name>
    <dbReference type="NCBI Taxonomy" id="2053191"/>
    <lineage>
        <taxon>Bacteria</taxon>
        <taxon>Bacillati</taxon>
        <taxon>Actinomycetota</taxon>
        <taxon>Actinomycetes</taxon>
        <taxon>Micrococcales</taxon>
        <taxon>Microbacteriaceae</taxon>
        <taxon>Microbacterium</taxon>
    </lineage>
</organism>
<dbReference type="PROSITE" id="PS51707">
    <property type="entry name" value="CYTH"/>
    <property type="match status" value="1"/>
</dbReference>
<dbReference type="InterPro" id="IPR033469">
    <property type="entry name" value="CYTH-like_dom_sf"/>
</dbReference>
<dbReference type="Pfam" id="PF01928">
    <property type="entry name" value="CYTH"/>
    <property type="match status" value="1"/>
</dbReference>
<proteinExistence type="predicted"/>
<dbReference type="RefSeq" id="WP_188755385.1">
    <property type="nucleotide sequence ID" value="NZ_BMJY01000003.1"/>
</dbReference>
<comment type="caution">
    <text evidence="2">The sequence shown here is derived from an EMBL/GenBank/DDBJ whole genome shotgun (WGS) entry which is preliminary data.</text>
</comment>
<dbReference type="SMART" id="SM01118">
    <property type="entry name" value="CYTH"/>
    <property type="match status" value="1"/>
</dbReference>
<evidence type="ECO:0000313" key="3">
    <source>
        <dbReference type="Proteomes" id="UP000657592"/>
    </source>
</evidence>
<name>A0A917ML66_9MICO</name>
<reference evidence="2" key="2">
    <citation type="submission" date="2020-09" db="EMBL/GenBank/DDBJ databases">
        <authorList>
            <person name="Sun Q."/>
            <person name="Zhou Y."/>
        </authorList>
    </citation>
    <scope>NUCLEOTIDE SEQUENCE</scope>
    <source>
        <strain evidence="2">CGMCC 1.15794</strain>
    </source>
</reference>
<accession>A0A917ML66</accession>
<evidence type="ECO:0000313" key="2">
    <source>
        <dbReference type="EMBL" id="GGH40530.1"/>
    </source>
</evidence>
<reference evidence="2" key="1">
    <citation type="journal article" date="2014" name="Int. J. Syst. Evol. Microbiol.">
        <title>Complete genome sequence of Corynebacterium casei LMG S-19264T (=DSM 44701T), isolated from a smear-ripened cheese.</title>
        <authorList>
            <consortium name="US DOE Joint Genome Institute (JGI-PGF)"/>
            <person name="Walter F."/>
            <person name="Albersmeier A."/>
            <person name="Kalinowski J."/>
            <person name="Ruckert C."/>
        </authorList>
    </citation>
    <scope>NUCLEOTIDE SEQUENCE</scope>
    <source>
        <strain evidence="2">CGMCC 1.15794</strain>
    </source>
</reference>